<evidence type="ECO:0000313" key="2">
    <source>
        <dbReference type="Proteomes" id="UP001596414"/>
    </source>
</evidence>
<dbReference type="RefSeq" id="WP_267637545.1">
    <property type="nucleotide sequence ID" value="NZ_JAODIY010000010.1"/>
</dbReference>
<dbReference type="EMBL" id="JBHSZQ010000001">
    <property type="protein sequence ID" value="MFC7124707.1"/>
    <property type="molecule type" value="Genomic_DNA"/>
</dbReference>
<name>A0ABD5X3Y3_9EURY</name>
<protein>
    <submittedName>
        <fullName evidence="1">Uncharacterized protein</fullName>
    </submittedName>
</protein>
<organism evidence="1 2">
    <name type="scientific">Halovenus rubra</name>
    <dbReference type="NCBI Taxonomy" id="869890"/>
    <lineage>
        <taxon>Archaea</taxon>
        <taxon>Methanobacteriati</taxon>
        <taxon>Methanobacteriota</taxon>
        <taxon>Stenosarchaea group</taxon>
        <taxon>Halobacteria</taxon>
        <taxon>Halobacteriales</taxon>
        <taxon>Haloarculaceae</taxon>
        <taxon>Halovenus</taxon>
    </lineage>
</organism>
<sequence>MSNDWIVLEEVGKWAGLEGDDLDTYLRLASQIHNKAVEQSGQQYDMDTEYFHFLNQEVLSSPEIEEAITNQGLSPEKLSAIRSGNVDFEEFLNETHLVNYTLDEIVDFVMVLKLLDGYRSRVEDSQMPLDKLYYLAFTVNYRLSKNDDIVRFEDSLGIGNLQRTGYRYSFIKQSGYPFSESLERDKNRLIGWNLLNERTVPNLSNCEYPFELSMGERGKFFFTRYQQKINQFDSLLLKTWEDEQRQVLNDFAAESIESLHSYLQSIDLVQQAQEGNVVLHGRPMNFTENDKQSKQGEFNAHA</sequence>
<evidence type="ECO:0000313" key="1">
    <source>
        <dbReference type="EMBL" id="MFC7124707.1"/>
    </source>
</evidence>
<gene>
    <name evidence="1" type="ORF">ACFQJ7_01435</name>
</gene>
<reference evidence="1 2" key="1">
    <citation type="journal article" date="2014" name="Int. J. Syst. Evol. Microbiol.">
        <title>Complete genome sequence of Corynebacterium casei LMG S-19264T (=DSM 44701T), isolated from a smear-ripened cheese.</title>
        <authorList>
            <consortium name="US DOE Joint Genome Institute (JGI-PGF)"/>
            <person name="Walter F."/>
            <person name="Albersmeier A."/>
            <person name="Kalinowski J."/>
            <person name="Ruckert C."/>
        </authorList>
    </citation>
    <scope>NUCLEOTIDE SEQUENCE [LARGE SCALE GENOMIC DNA]</scope>
    <source>
        <strain evidence="1 2">CGMCC 4.7215</strain>
    </source>
</reference>
<dbReference type="Proteomes" id="UP001596414">
    <property type="component" value="Unassembled WGS sequence"/>
</dbReference>
<accession>A0ABD5X3Y3</accession>
<dbReference type="AlphaFoldDB" id="A0ABD5X3Y3"/>
<comment type="caution">
    <text evidence="1">The sequence shown here is derived from an EMBL/GenBank/DDBJ whole genome shotgun (WGS) entry which is preliminary data.</text>
</comment>
<proteinExistence type="predicted"/>